<dbReference type="Proteomes" id="UP000886595">
    <property type="component" value="Unassembled WGS sequence"/>
</dbReference>
<proteinExistence type="predicted"/>
<evidence type="ECO:0000313" key="2">
    <source>
        <dbReference type="EMBL" id="KAG2281571.1"/>
    </source>
</evidence>
<sequence length="72" mass="8063">MSGSNPEGVHAFVTPFPEVPHGAETKDQSQVHTEETEAQSDVPEETKVVLRRNGWVKRLMEILRMTVGKFDA</sequence>
<comment type="caution">
    <text evidence="2">The sequence shown here is derived from an EMBL/GenBank/DDBJ whole genome shotgun (WGS) entry which is preliminary data.</text>
</comment>
<name>A0A8X7UMM0_BRACI</name>
<organism evidence="2 3">
    <name type="scientific">Brassica carinata</name>
    <name type="common">Ethiopian mustard</name>
    <name type="synonym">Abyssinian cabbage</name>
    <dbReference type="NCBI Taxonomy" id="52824"/>
    <lineage>
        <taxon>Eukaryota</taxon>
        <taxon>Viridiplantae</taxon>
        <taxon>Streptophyta</taxon>
        <taxon>Embryophyta</taxon>
        <taxon>Tracheophyta</taxon>
        <taxon>Spermatophyta</taxon>
        <taxon>Magnoliopsida</taxon>
        <taxon>eudicotyledons</taxon>
        <taxon>Gunneridae</taxon>
        <taxon>Pentapetalae</taxon>
        <taxon>rosids</taxon>
        <taxon>malvids</taxon>
        <taxon>Brassicales</taxon>
        <taxon>Brassicaceae</taxon>
        <taxon>Brassiceae</taxon>
        <taxon>Brassica</taxon>
    </lineage>
</organism>
<gene>
    <name evidence="2" type="ORF">Bca52824_052791</name>
</gene>
<keyword evidence="3" id="KW-1185">Reference proteome</keyword>
<dbReference type="EMBL" id="JAAMPC010000011">
    <property type="protein sequence ID" value="KAG2281571.1"/>
    <property type="molecule type" value="Genomic_DNA"/>
</dbReference>
<accession>A0A8X7UMM0</accession>
<evidence type="ECO:0000256" key="1">
    <source>
        <dbReference type="SAM" id="MobiDB-lite"/>
    </source>
</evidence>
<evidence type="ECO:0000313" key="3">
    <source>
        <dbReference type="Proteomes" id="UP000886595"/>
    </source>
</evidence>
<feature type="region of interest" description="Disordered" evidence="1">
    <location>
        <begin position="1"/>
        <end position="44"/>
    </location>
</feature>
<protein>
    <submittedName>
        <fullName evidence="2">Uncharacterized protein</fullName>
    </submittedName>
</protein>
<dbReference type="AlphaFoldDB" id="A0A8X7UMM0"/>
<feature type="compositionally biased region" description="Basic and acidic residues" evidence="1">
    <location>
        <begin position="21"/>
        <end position="35"/>
    </location>
</feature>
<reference evidence="2 3" key="1">
    <citation type="submission" date="2020-02" db="EMBL/GenBank/DDBJ databases">
        <authorList>
            <person name="Ma Q."/>
            <person name="Huang Y."/>
            <person name="Song X."/>
            <person name="Pei D."/>
        </authorList>
    </citation>
    <scope>NUCLEOTIDE SEQUENCE [LARGE SCALE GENOMIC DNA]</scope>
    <source>
        <strain evidence="2">Sxm20200214</strain>
        <tissue evidence="2">Leaf</tissue>
    </source>
</reference>